<evidence type="ECO:0000313" key="1">
    <source>
        <dbReference type="EMBL" id="EFM01725.1"/>
    </source>
</evidence>
<name>E0NSY6_9BACT</name>
<gene>
    <name evidence="1" type="ORF">HMPREF0658_1213</name>
</gene>
<dbReference type="Proteomes" id="UP000004394">
    <property type="component" value="Unassembled WGS sequence"/>
</dbReference>
<accession>E0NSY6</accession>
<keyword evidence="2" id="KW-1185">Reference proteome</keyword>
<dbReference type="BioCyc" id="PMAR862515-HMP:GMOO-1232-MONOMER"/>
<dbReference type="HOGENOM" id="CLU_3220166_0_0_10"/>
<evidence type="ECO:0000313" key="2">
    <source>
        <dbReference type="Proteomes" id="UP000004394"/>
    </source>
</evidence>
<comment type="caution">
    <text evidence="1">The sequence shown here is derived from an EMBL/GenBank/DDBJ whole genome shotgun (WGS) entry which is preliminary data.</text>
</comment>
<sequence length="44" mass="5224">MSVSFLSPRGKGNEKTCKDIPQNTFAGYCFRYILYILRARRREH</sequence>
<dbReference type="AlphaFoldDB" id="E0NSY6"/>
<reference evidence="1" key="1">
    <citation type="submission" date="2010-07" db="EMBL/GenBank/DDBJ databases">
        <authorList>
            <person name="Muzny D."/>
            <person name="Qin X."/>
            <person name="Deng J."/>
            <person name="Jiang H."/>
            <person name="Liu Y."/>
            <person name="Qu J."/>
            <person name="Song X.-Z."/>
            <person name="Zhang L."/>
            <person name="Thornton R."/>
            <person name="Coyle M."/>
            <person name="Francisco L."/>
            <person name="Jackson L."/>
            <person name="Javaid M."/>
            <person name="Korchina V."/>
            <person name="Kovar C."/>
            <person name="Mata R."/>
            <person name="Mathew T."/>
            <person name="Ngo R."/>
            <person name="Nguyen L."/>
            <person name="Nguyen N."/>
            <person name="Okwuonu G."/>
            <person name="Ongeri F."/>
            <person name="Pham C."/>
            <person name="Simmons D."/>
            <person name="Wilczek-Boney K."/>
            <person name="Hale W."/>
            <person name="Jakkamsetti A."/>
            <person name="Pham P."/>
            <person name="Ruth R."/>
            <person name="San Lucas F."/>
            <person name="Warren J."/>
            <person name="Zhang J."/>
            <person name="Zhao Z."/>
            <person name="Zhou C."/>
            <person name="Zhu D."/>
            <person name="Lee S."/>
            <person name="Bess C."/>
            <person name="Blankenburg K."/>
            <person name="Forbes L."/>
            <person name="Fu Q."/>
            <person name="Gubbala S."/>
            <person name="Hirani K."/>
            <person name="Jayaseelan J.C."/>
            <person name="Lara F."/>
            <person name="Munidasa M."/>
            <person name="Palculict T."/>
            <person name="Patil S."/>
            <person name="Pu L.-L."/>
            <person name="Saada N."/>
            <person name="Tang L."/>
            <person name="Weissenberger G."/>
            <person name="Zhu Y."/>
            <person name="Hemphill L."/>
            <person name="Shang Y."/>
            <person name="Youmans B."/>
            <person name="Ayvaz T."/>
            <person name="Ross M."/>
            <person name="Santibanez J."/>
            <person name="Aqrawi P."/>
            <person name="Gross S."/>
            <person name="Joshi V."/>
            <person name="Fowler G."/>
            <person name="Nazareth L."/>
            <person name="Reid J."/>
            <person name="Worley K."/>
            <person name="Petrosino J."/>
            <person name="Highlander S."/>
            <person name="Gibbs R."/>
        </authorList>
    </citation>
    <scope>NUCLEOTIDE SEQUENCE [LARGE SCALE GENOMIC DNA]</scope>
    <source>
        <strain evidence="1">DSM 16973</strain>
    </source>
</reference>
<dbReference type="EMBL" id="AEEI01000043">
    <property type="protein sequence ID" value="EFM01725.1"/>
    <property type="molecule type" value="Genomic_DNA"/>
</dbReference>
<proteinExistence type="predicted"/>
<organism evidence="1 2">
    <name type="scientific">Hoylesella marshii DSM 16973 = JCM 13450</name>
    <dbReference type="NCBI Taxonomy" id="862515"/>
    <lineage>
        <taxon>Bacteria</taxon>
        <taxon>Pseudomonadati</taxon>
        <taxon>Bacteroidota</taxon>
        <taxon>Bacteroidia</taxon>
        <taxon>Bacteroidales</taxon>
        <taxon>Prevotellaceae</taxon>
        <taxon>Hoylesella</taxon>
    </lineage>
</organism>
<protein>
    <submittedName>
        <fullName evidence="1">Uncharacterized protein</fullName>
    </submittedName>
</protein>
<dbReference type="STRING" id="862515.HMPREF0658_1213"/>